<evidence type="ECO:0000313" key="4">
    <source>
        <dbReference type="Proteomes" id="UP000076023"/>
    </source>
</evidence>
<dbReference type="RefSeq" id="WP_075079600.1">
    <property type="nucleotide sequence ID" value="NZ_BDCO01000002.1"/>
</dbReference>
<dbReference type="OrthoDB" id="5420159at2"/>
<dbReference type="Proteomes" id="UP000076023">
    <property type="component" value="Unassembled WGS sequence"/>
</dbReference>
<feature type="transmembrane region" description="Helical" evidence="1">
    <location>
        <begin position="209"/>
        <end position="231"/>
    </location>
</feature>
<proteinExistence type="predicted"/>
<comment type="caution">
    <text evidence="3">The sequence shown here is derived from an EMBL/GenBank/DDBJ whole genome shotgun (WGS) entry which is preliminary data.</text>
</comment>
<dbReference type="InParanoid" id="A0A146G8W9"/>
<gene>
    <name evidence="3" type="ORF">TSACC_22342</name>
</gene>
<evidence type="ECO:0000259" key="2">
    <source>
        <dbReference type="Pfam" id="PF07885"/>
    </source>
</evidence>
<dbReference type="AlphaFoldDB" id="A0A146G8W9"/>
<feature type="transmembrane region" description="Helical" evidence="1">
    <location>
        <begin position="47"/>
        <end position="64"/>
    </location>
</feature>
<feature type="transmembrane region" description="Helical" evidence="1">
    <location>
        <begin position="71"/>
        <end position="91"/>
    </location>
</feature>
<organism evidence="3 4">
    <name type="scientific">Terrimicrobium sacchariphilum</name>
    <dbReference type="NCBI Taxonomy" id="690879"/>
    <lineage>
        <taxon>Bacteria</taxon>
        <taxon>Pseudomonadati</taxon>
        <taxon>Verrucomicrobiota</taxon>
        <taxon>Terrimicrobiia</taxon>
        <taxon>Terrimicrobiales</taxon>
        <taxon>Terrimicrobiaceae</taxon>
        <taxon>Terrimicrobium</taxon>
    </lineage>
</organism>
<dbReference type="STRING" id="690879.TSACC_22342"/>
<feature type="domain" description="Potassium channel" evidence="2">
    <location>
        <begin position="163"/>
        <end position="225"/>
    </location>
</feature>
<dbReference type="Gene3D" id="1.10.287.70">
    <property type="match status" value="1"/>
</dbReference>
<reference evidence="4" key="1">
    <citation type="journal article" date="2017" name="Genome Announc.">
        <title>Draft Genome Sequence of Terrimicrobium sacchariphilum NM-5T, a Facultative Anaerobic Soil Bacterium of the Class Spartobacteria.</title>
        <authorList>
            <person name="Qiu Y.L."/>
            <person name="Tourlousse D.M."/>
            <person name="Matsuura N."/>
            <person name="Ohashi A."/>
            <person name="Sekiguchi Y."/>
        </authorList>
    </citation>
    <scope>NUCLEOTIDE SEQUENCE [LARGE SCALE GENOMIC DNA]</scope>
    <source>
        <strain evidence="4">NM-5</strain>
    </source>
</reference>
<feature type="transmembrane region" description="Helical" evidence="1">
    <location>
        <begin position="179"/>
        <end position="197"/>
    </location>
</feature>
<feature type="transmembrane region" description="Helical" evidence="1">
    <location>
        <begin position="97"/>
        <end position="115"/>
    </location>
</feature>
<dbReference type="EMBL" id="BDCO01000002">
    <property type="protein sequence ID" value="GAT33921.1"/>
    <property type="molecule type" value="Genomic_DNA"/>
</dbReference>
<protein>
    <submittedName>
        <fullName evidence="3">Ion channel</fullName>
    </submittedName>
</protein>
<feature type="transmembrane region" description="Helical" evidence="1">
    <location>
        <begin position="136"/>
        <end position="159"/>
    </location>
</feature>
<feature type="transmembrane region" description="Helical" evidence="1">
    <location>
        <begin position="15"/>
        <end position="35"/>
    </location>
</feature>
<keyword evidence="1" id="KW-1133">Transmembrane helix</keyword>
<keyword evidence="1" id="KW-0472">Membrane</keyword>
<dbReference type="SUPFAM" id="SSF81324">
    <property type="entry name" value="Voltage-gated potassium channels"/>
    <property type="match status" value="1"/>
</dbReference>
<evidence type="ECO:0000313" key="3">
    <source>
        <dbReference type="EMBL" id="GAT33921.1"/>
    </source>
</evidence>
<evidence type="ECO:0000256" key="1">
    <source>
        <dbReference type="SAM" id="Phobius"/>
    </source>
</evidence>
<dbReference type="InterPro" id="IPR013099">
    <property type="entry name" value="K_chnl_dom"/>
</dbReference>
<dbReference type="Pfam" id="PF07885">
    <property type="entry name" value="Ion_trans_2"/>
    <property type="match status" value="1"/>
</dbReference>
<accession>A0A146G8W9</accession>
<keyword evidence="4" id="KW-1185">Reference proteome</keyword>
<keyword evidence="1" id="KW-0812">Transmembrane</keyword>
<name>A0A146G8W9_TERSA</name>
<sequence length="249" mass="26988">MSLKSLGRFLRENPFVVLLAALLIMMLGAPFAPHIGRIFFKDSKDASLAPFILILTVGAAWSIWPTAKNRALTIVLGGLMLALLYLSTVFVQQQSFVAIHLIGQSLFLGYVIAVVTRDVFEAPIVDGNILCGAACLYLLVGVLMGFLYCLVEMFLPGAFTVTNLDGRPTQTNLVVNPGWLVYFSFTTLTSVGFGDILPTSEITRSLSAFEAVVGQIMVVVMMARLVGLHVAQISSGAKKKIVLETEDKK</sequence>